<gene>
    <name evidence="3" type="ORF">JS278_02651</name>
</gene>
<dbReference type="KEGG" id="acij:JS278_02651"/>
<keyword evidence="1" id="KW-0472">Membrane</keyword>
<name>A0A344UWZ0_9ACTN</name>
<accession>A0A344UWZ0</accession>
<reference evidence="3 4" key="1">
    <citation type="submission" date="2017-12" db="EMBL/GenBank/DDBJ databases">
        <title>The whole genome sequence of the Acidipropionibacterium virtanenii sp. nov. type strain JS278.</title>
        <authorList>
            <person name="Laine P."/>
            <person name="Deptula P."/>
            <person name="Varmanen P."/>
            <person name="Auvinen P."/>
        </authorList>
    </citation>
    <scope>NUCLEOTIDE SEQUENCE [LARGE SCALE GENOMIC DNA]</scope>
    <source>
        <strain evidence="3 4">JS278</strain>
    </source>
</reference>
<feature type="transmembrane region" description="Helical" evidence="1">
    <location>
        <begin position="25"/>
        <end position="42"/>
    </location>
</feature>
<dbReference type="Pfam" id="PF03703">
    <property type="entry name" value="bPH_2"/>
    <property type="match status" value="1"/>
</dbReference>
<dbReference type="EMBL" id="CP025198">
    <property type="protein sequence ID" value="AXE39788.1"/>
    <property type="molecule type" value="Genomic_DNA"/>
</dbReference>
<dbReference type="OrthoDB" id="7364633at2"/>
<protein>
    <recommendedName>
        <fullName evidence="2">YdbS-like PH domain-containing protein</fullName>
    </recommendedName>
</protein>
<organism evidence="3 4">
    <name type="scientific">Acidipropionibacterium virtanenii</name>
    <dbReference type="NCBI Taxonomy" id="2057246"/>
    <lineage>
        <taxon>Bacteria</taxon>
        <taxon>Bacillati</taxon>
        <taxon>Actinomycetota</taxon>
        <taxon>Actinomycetes</taxon>
        <taxon>Propionibacteriales</taxon>
        <taxon>Propionibacteriaceae</taxon>
        <taxon>Acidipropionibacterium</taxon>
    </lineage>
</organism>
<sequence>MDALFDPPGGRWQPVSPRYITVKRLSVLLTWGIPTLIVAVGLGIIWTWWAALVAAIVGLAITMWRWLRMTKIVSAWGWCERGTDLCIRSGPMFRNLTIVPYGRMQSVEISSGPVDRHFGLASVQLVTASPLSDATIPGMPHADAVALRDRITAIAETSDAGL</sequence>
<evidence type="ECO:0000256" key="1">
    <source>
        <dbReference type="SAM" id="Phobius"/>
    </source>
</evidence>
<dbReference type="Proteomes" id="UP000251995">
    <property type="component" value="Chromosome"/>
</dbReference>
<dbReference type="AlphaFoldDB" id="A0A344UWZ0"/>
<evidence type="ECO:0000313" key="4">
    <source>
        <dbReference type="Proteomes" id="UP000251995"/>
    </source>
</evidence>
<evidence type="ECO:0000259" key="2">
    <source>
        <dbReference type="Pfam" id="PF03703"/>
    </source>
</evidence>
<dbReference type="PANTHER" id="PTHR34473">
    <property type="entry name" value="UPF0699 TRANSMEMBRANE PROTEIN YDBS"/>
    <property type="match status" value="1"/>
</dbReference>
<keyword evidence="4" id="KW-1185">Reference proteome</keyword>
<dbReference type="PANTHER" id="PTHR34473:SF3">
    <property type="entry name" value="TRANSMEMBRANE PROTEIN-RELATED"/>
    <property type="match status" value="1"/>
</dbReference>
<feature type="domain" description="YdbS-like PH" evidence="2">
    <location>
        <begin position="75"/>
        <end position="151"/>
    </location>
</feature>
<dbReference type="InterPro" id="IPR005182">
    <property type="entry name" value="YdbS-like_PH"/>
</dbReference>
<evidence type="ECO:0000313" key="3">
    <source>
        <dbReference type="EMBL" id="AXE39788.1"/>
    </source>
</evidence>
<keyword evidence="1" id="KW-0812">Transmembrane</keyword>
<keyword evidence="1" id="KW-1133">Transmembrane helix</keyword>
<proteinExistence type="predicted"/>
<dbReference type="RefSeq" id="WP_114045610.1">
    <property type="nucleotide sequence ID" value="NZ_CP025198.1"/>
</dbReference>